<reference evidence="2" key="1">
    <citation type="submission" date="2016-10" db="EMBL/GenBank/DDBJ databases">
        <authorList>
            <person name="Varghese N."/>
            <person name="Submissions S."/>
        </authorList>
    </citation>
    <scope>NUCLEOTIDE SEQUENCE [LARGE SCALE GENOMIC DNA]</scope>
    <source>
        <strain evidence="2">CGMCC 4.3525</strain>
    </source>
</reference>
<name>A0A1H9NFG3_9PSEU</name>
<dbReference type="STRING" id="402600.SAMN05216188_110181"/>
<evidence type="ECO:0000313" key="2">
    <source>
        <dbReference type="Proteomes" id="UP000199352"/>
    </source>
</evidence>
<dbReference type="EMBL" id="FOFR01000010">
    <property type="protein sequence ID" value="SER34638.1"/>
    <property type="molecule type" value="Genomic_DNA"/>
</dbReference>
<protein>
    <submittedName>
        <fullName evidence="1">Uncharacterized protein</fullName>
    </submittedName>
</protein>
<proteinExistence type="predicted"/>
<accession>A0A1H9NFG3</accession>
<dbReference type="Proteomes" id="UP000199352">
    <property type="component" value="Unassembled WGS sequence"/>
</dbReference>
<gene>
    <name evidence="1" type="ORF">SAMN05216188_110181</name>
</gene>
<keyword evidence="2" id="KW-1185">Reference proteome</keyword>
<organism evidence="1 2">
    <name type="scientific">Lentzea xinjiangensis</name>
    <dbReference type="NCBI Taxonomy" id="402600"/>
    <lineage>
        <taxon>Bacteria</taxon>
        <taxon>Bacillati</taxon>
        <taxon>Actinomycetota</taxon>
        <taxon>Actinomycetes</taxon>
        <taxon>Pseudonocardiales</taxon>
        <taxon>Pseudonocardiaceae</taxon>
        <taxon>Lentzea</taxon>
    </lineage>
</organism>
<evidence type="ECO:0000313" key="1">
    <source>
        <dbReference type="EMBL" id="SER34638.1"/>
    </source>
</evidence>
<dbReference type="RefSeq" id="WP_089953503.1">
    <property type="nucleotide sequence ID" value="NZ_FOFR01000010.1"/>
</dbReference>
<dbReference type="AlphaFoldDB" id="A0A1H9NFG3"/>
<sequence>MRKPDDRNPAFEKTVAAGGSPAVVNPVADLGATMPAPEEDWTDSIYFISRVNSGARHRAPGVVIKTSVKGSALWL</sequence>